<gene>
    <name evidence="2" type="ORF">BN14_00908</name>
</gene>
<dbReference type="HOGENOM" id="CLU_1295181_0_0_1"/>
<sequence>MRTTMIAFSVAFIATAAMAKPVIRSESHSASTIVEHEPYTSASSPAYTSIVSDPVTRIVSEPATSIETEASSFFQPSPYTSIVSGLHTYTGSVSSVAAPVQTNINSHTHSFEYTSVLSSVSDTQPQPTSVSSWLPSSAVPTSISSSGIINSTSTLKSSDSAPWPTLSNIHSASVTTIITGSPASYTSIISANGAEANPTSYTSFESVPTQSAI</sequence>
<evidence type="ECO:0000256" key="1">
    <source>
        <dbReference type="SAM" id="SignalP"/>
    </source>
</evidence>
<accession>M5BJM3</accession>
<protein>
    <submittedName>
        <fullName evidence="2">Uncharacterized protein</fullName>
    </submittedName>
</protein>
<keyword evidence="1" id="KW-0732">Signal</keyword>
<organism evidence="2 3">
    <name type="scientific">Thanatephorus cucumeris (strain AG1-IB / isolate 7/3/14)</name>
    <name type="common">Lettuce bottom rot fungus</name>
    <name type="synonym">Rhizoctonia solani</name>
    <dbReference type="NCBI Taxonomy" id="1108050"/>
    <lineage>
        <taxon>Eukaryota</taxon>
        <taxon>Fungi</taxon>
        <taxon>Dikarya</taxon>
        <taxon>Basidiomycota</taxon>
        <taxon>Agaricomycotina</taxon>
        <taxon>Agaricomycetes</taxon>
        <taxon>Cantharellales</taxon>
        <taxon>Ceratobasidiaceae</taxon>
        <taxon>Rhizoctonia</taxon>
        <taxon>Rhizoctonia solani AG-1</taxon>
    </lineage>
</organism>
<dbReference type="Proteomes" id="UP000012065">
    <property type="component" value="Unassembled WGS sequence"/>
</dbReference>
<reference evidence="2 3" key="1">
    <citation type="journal article" date="2013" name="J. Biotechnol.">
        <title>Establishment and interpretation of the genome sequence of the phytopathogenic fungus Rhizoctonia solani AG1-IB isolate 7/3/14.</title>
        <authorList>
            <person name="Wibberg D.W."/>
            <person name="Jelonek L.J."/>
            <person name="Rupp O.R."/>
            <person name="Hennig M.H."/>
            <person name="Eikmeyer F.E."/>
            <person name="Goesmann A.G."/>
            <person name="Hartmann A.H."/>
            <person name="Borriss R.B."/>
            <person name="Grosch R.G."/>
            <person name="Puehler A.P."/>
            <person name="Schlueter A.S."/>
        </authorList>
    </citation>
    <scope>NUCLEOTIDE SEQUENCE [LARGE SCALE GENOMIC DNA]</scope>
    <source>
        <strain evidence="3">AG1-IB / isolate 7/3/14</strain>
    </source>
</reference>
<evidence type="ECO:0000313" key="2">
    <source>
        <dbReference type="EMBL" id="CCO26876.1"/>
    </source>
</evidence>
<dbReference type="AlphaFoldDB" id="M5BJM3"/>
<evidence type="ECO:0000313" key="3">
    <source>
        <dbReference type="Proteomes" id="UP000012065"/>
    </source>
</evidence>
<comment type="caution">
    <text evidence="2">The sequence shown here is derived from an EMBL/GenBank/DDBJ whole genome shotgun (WGS) entry which is preliminary data.</text>
</comment>
<proteinExistence type="predicted"/>
<name>M5BJM3_THACB</name>
<dbReference type="EMBL" id="CAOJ01001164">
    <property type="protein sequence ID" value="CCO26876.1"/>
    <property type="molecule type" value="Genomic_DNA"/>
</dbReference>
<feature type="chain" id="PRO_5004063372" evidence="1">
    <location>
        <begin position="20"/>
        <end position="213"/>
    </location>
</feature>
<feature type="signal peptide" evidence="1">
    <location>
        <begin position="1"/>
        <end position="19"/>
    </location>
</feature>